<feature type="domain" description="PH" evidence="3">
    <location>
        <begin position="111"/>
        <end position="212"/>
    </location>
</feature>
<keyword evidence="5" id="KW-1185">Reference proteome</keyword>
<feature type="compositionally biased region" description="Low complexity" evidence="2">
    <location>
        <begin position="29"/>
        <end position="46"/>
    </location>
</feature>
<keyword evidence="1" id="KW-0175">Coiled coil</keyword>
<feature type="region of interest" description="Disordered" evidence="2">
    <location>
        <begin position="250"/>
        <end position="273"/>
    </location>
</feature>
<dbReference type="SUPFAM" id="SSF50729">
    <property type="entry name" value="PH domain-like"/>
    <property type="match status" value="1"/>
</dbReference>
<sequence>MGIGKSHANLISELDGLMQSLENDDDFSSLRLSKGSQSQLQSQTHSTDNDSILGFYGAEPSGNGRIEIESAAPARISRAMSSAAVVAMPPTPKTLPLQIPHVSLGRLQQSQFTMHAYLFKLNEAEEDPRFKWRHAFFVLAQDAALYQFNDDVNLNATPTFYFPITSCYGYQDSSNNHLLKLQNETINQSYVFKFSDEATLTQWMRSVNRILAAGAGANTSAMLPASLIPRPPTNLADLNSKLRSNSFGTGVKPSIDLSNSPPTSPMVTSNSPLSPGVVYPYNAPYTFPRQENRAKSVGNIRNKSLQSPNTPAMSARTPSVGQASFRSSDSIRSGSSGPGSMRIMSPIPGQINGVQIQARSTSHSRVVSGSSNNSSFRPSQMQQSQQPYFQANGPQPPKELFTGQAQAMQLQFQAMQQQAQALRSLNSEMMKAKSKQIEYAEMDRQTNIQVGEAAAKKKAVEEKAAKLKASLNL</sequence>
<feature type="compositionally biased region" description="Low complexity" evidence="2">
    <location>
        <begin position="360"/>
        <end position="388"/>
    </location>
</feature>
<feature type="coiled-coil region" evidence="1">
    <location>
        <begin position="405"/>
        <end position="470"/>
    </location>
</feature>
<feature type="compositionally biased region" description="Polar residues" evidence="2">
    <location>
        <begin position="256"/>
        <end position="273"/>
    </location>
</feature>
<feature type="compositionally biased region" description="Low complexity" evidence="2">
    <location>
        <begin position="324"/>
        <end position="346"/>
    </location>
</feature>
<dbReference type="Pfam" id="PF00169">
    <property type="entry name" value="PH"/>
    <property type="match status" value="1"/>
</dbReference>
<evidence type="ECO:0000259" key="3">
    <source>
        <dbReference type="PROSITE" id="PS50003"/>
    </source>
</evidence>
<gene>
    <name evidence="4" type="ORF">HK100_011335</name>
</gene>
<dbReference type="AlphaFoldDB" id="A0AAD5T8T5"/>
<organism evidence="4 5">
    <name type="scientific">Physocladia obscura</name>
    <dbReference type="NCBI Taxonomy" id="109957"/>
    <lineage>
        <taxon>Eukaryota</taxon>
        <taxon>Fungi</taxon>
        <taxon>Fungi incertae sedis</taxon>
        <taxon>Chytridiomycota</taxon>
        <taxon>Chytridiomycota incertae sedis</taxon>
        <taxon>Chytridiomycetes</taxon>
        <taxon>Chytridiales</taxon>
        <taxon>Chytriomycetaceae</taxon>
        <taxon>Physocladia</taxon>
    </lineage>
</organism>
<comment type="caution">
    <text evidence="4">The sequence shown here is derived from an EMBL/GenBank/DDBJ whole genome shotgun (WGS) entry which is preliminary data.</text>
</comment>
<accession>A0AAD5T8T5</accession>
<dbReference type="SMART" id="SM00233">
    <property type="entry name" value="PH"/>
    <property type="match status" value="1"/>
</dbReference>
<feature type="region of interest" description="Disordered" evidence="2">
    <location>
        <begin position="28"/>
        <end position="54"/>
    </location>
</feature>
<feature type="region of interest" description="Disordered" evidence="2">
    <location>
        <begin position="290"/>
        <end position="388"/>
    </location>
</feature>
<evidence type="ECO:0000313" key="5">
    <source>
        <dbReference type="Proteomes" id="UP001211907"/>
    </source>
</evidence>
<dbReference type="PROSITE" id="PS50003">
    <property type="entry name" value="PH_DOMAIN"/>
    <property type="match status" value="1"/>
</dbReference>
<dbReference type="CDD" id="cd00821">
    <property type="entry name" value="PH"/>
    <property type="match status" value="1"/>
</dbReference>
<dbReference type="InterPro" id="IPR001849">
    <property type="entry name" value="PH_domain"/>
</dbReference>
<dbReference type="InterPro" id="IPR011993">
    <property type="entry name" value="PH-like_dom_sf"/>
</dbReference>
<dbReference type="Proteomes" id="UP001211907">
    <property type="component" value="Unassembled WGS sequence"/>
</dbReference>
<evidence type="ECO:0000256" key="1">
    <source>
        <dbReference type="SAM" id="Coils"/>
    </source>
</evidence>
<evidence type="ECO:0000313" key="4">
    <source>
        <dbReference type="EMBL" id="KAJ3139718.1"/>
    </source>
</evidence>
<protein>
    <recommendedName>
        <fullName evidence="3">PH domain-containing protein</fullName>
    </recommendedName>
</protein>
<evidence type="ECO:0000256" key="2">
    <source>
        <dbReference type="SAM" id="MobiDB-lite"/>
    </source>
</evidence>
<feature type="compositionally biased region" description="Polar residues" evidence="2">
    <location>
        <begin position="299"/>
        <end position="322"/>
    </location>
</feature>
<name>A0AAD5T8T5_9FUNG</name>
<proteinExistence type="predicted"/>
<dbReference type="EMBL" id="JADGJH010000069">
    <property type="protein sequence ID" value="KAJ3139718.1"/>
    <property type="molecule type" value="Genomic_DNA"/>
</dbReference>
<reference evidence="4" key="1">
    <citation type="submission" date="2020-05" db="EMBL/GenBank/DDBJ databases">
        <title>Phylogenomic resolution of chytrid fungi.</title>
        <authorList>
            <person name="Stajich J.E."/>
            <person name="Amses K."/>
            <person name="Simmons R."/>
            <person name="Seto K."/>
            <person name="Myers J."/>
            <person name="Bonds A."/>
            <person name="Quandt C.A."/>
            <person name="Barry K."/>
            <person name="Liu P."/>
            <person name="Grigoriev I."/>
            <person name="Longcore J.E."/>
            <person name="James T.Y."/>
        </authorList>
    </citation>
    <scope>NUCLEOTIDE SEQUENCE</scope>
    <source>
        <strain evidence="4">JEL0513</strain>
    </source>
</reference>
<dbReference type="Gene3D" id="2.30.29.30">
    <property type="entry name" value="Pleckstrin-homology domain (PH domain)/Phosphotyrosine-binding domain (PTB)"/>
    <property type="match status" value="1"/>
</dbReference>